<dbReference type="PANTHER" id="PTHR22902">
    <property type="entry name" value="SESQUIPEDALIAN"/>
    <property type="match status" value="1"/>
</dbReference>
<dbReference type="AlphaFoldDB" id="A0A316Z3F8"/>
<feature type="compositionally biased region" description="Polar residues" evidence="5">
    <location>
        <begin position="347"/>
        <end position="358"/>
    </location>
</feature>
<feature type="region of interest" description="Disordered" evidence="5">
    <location>
        <begin position="129"/>
        <end position="162"/>
    </location>
</feature>
<feature type="region of interest" description="Disordered" evidence="5">
    <location>
        <begin position="614"/>
        <end position="789"/>
    </location>
</feature>
<dbReference type="Gene3D" id="2.30.29.30">
    <property type="entry name" value="Pleckstrin-homology domain (PH domain)/Phosphotyrosine-binding domain (PTB)"/>
    <property type="match status" value="1"/>
</dbReference>
<evidence type="ECO:0000256" key="2">
    <source>
        <dbReference type="ARBA" id="ARBA00022553"/>
    </source>
</evidence>
<dbReference type="InterPro" id="IPR001452">
    <property type="entry name" value="SH3_domain"/>
</dbReference>
<dbReference type="Pfam" id="PF07647">
    <property type="entry name" value="SAM_2"/>
    <property type="match status" value="1"/>
</dbReference>
<dbReference type="GO" id="GO:0055037">
    <property type="term" value="C:recycling endosome"/>
    <property type="evidence" value="ECO:0007669"/>
    <property type="project" value="TreeGrafter"/>
</dbReference>
<feature type="region of interest" description="Disordered" evidence="5">
    <location>
        <begin position="228"/>
        <end position="305"/>
    </location>
</feature>
<evidence type="ECO:0000256" key="4">
    <source>
        <dbReference type="SAM" id="Coils"/>
    </source>
</evidence>
<feature type="compositionally biased region" description="Low complexity" evidence="5">
    <location>
        <begin position="670"/>
        <end position="691"/>
    </location>
</feature>
<feature type="compositionally biased region" description="Low complexity" evidence="5">
    <location>
        <begin position="927"/>
        <end position="938"/>
    </location>
</feature>
<feature type="region of interest" description="Disordered" evidence="5">
    <location>
        <begin position="911"/>
        <end position="965"/>
    </location>
</feature>
<feature type="compositionally biased region" description="Basic and acidic residues" evidence="5">
    <location>
        <begin position="546"/>
        <end position="555"/>
    </location>
</feature>
<dbReference type="Pfam" id="PF00018">
    <property type="entry name" value="SH3_1"/>
    <property type="match status" value="1"/>
</dbReference>
<evidence type="ECO:0000259" key="6">
    <source>
        <dbReference type="PROSITE" id="PS50002"/>
    </source>
</evidence>
<dbReference type="InterPro" id="IPR001849">
    <property type="entry name" value="PH_domain"/>
</dbReference>
<evidence type="ECO:0008006" key="11">
    <source>
        <dbReference type="Google" id="ProtNLM"/>
    </source>
</evidence>
<dbReference type="PROSITE" id="PS50105">
    <property type="entry name" value="SAM_DOMAIN"/>
    <property type="match status" value="1"/>
</dbReference>
<dbReference type="InterPro" id="IPR036028">
    <property type="entry name" value="SH3-like_dom_sf"/>
</dbReference>
<dbReference type="STRING" id="58919.A0A316Z3F8"/>
<dbReference type="PROSITE" id="PS50003">
    <property type="entry name" value="PH_DOMAIN"/>
    <property type="match status" value="1"/>
</dbReference>
<dbReference type="GO" id="GO:0005802">
    <property type="term" value="C:trans-Golgi network"/>
    <property type="evidence" value="ECO:0007669"/>
    <property type="project" value="TreeGrafter"/>
</dbReference>
<keyword evidence="10" id="KW-1185">Reference proteome</keyword>
<feature type="compositionally biased region" description="Low complexity" evidence="5">
    <location>
        <begin position="129"/>
        <end position="142"/>
    </location>
</feature>
<dbReference type="Gene3D" id="1.10.150.50">
    <property type="entry name" value="Transcription Factor, Ets-1"/>
    <property type="match status" value="1"/>
</dbReference>
<dbReference type="GO" id="GO:0007032">
    <property type="term" value="P:endosome organization"/>
    <property type="evidence" value="ECO:0007669"/>
    <property type="project" value="TreeGrafter"/>
</dbReference>
<dbReference type="GO" id="GO:0001881">
    <property type="term" value="P:receptor recycling"/>
    <property type="evidence" value="ECO:0007669"/>
    <property type="project" value="TreeGrafter"/>
</dbReference>
<feature type="compositionally biased region" description="Gly residues" evidence="5">
    <location>
        <begin position="737"/>
        <end position="752"/>
    </location>
</feature>
<reference evidence="9 10" key="1">
    <citation type="journal article" date="2018" name="Mol. Biol. Evol.">
        <title>Broad Genomic Sampling Reveals a Smut Pathogenic Ancestry of the Fungal Clade Ustilaginomycotina.</title>
        <authorList>
            <person name="Kijpornyongpan T."/>
            <person name="Mondo S.J."/>
            <person name="Barry K."/>
            <person name="Sandor L."/>
            <person name="Lee J."/>
            <person name="Lipzen A."/>
            <person name="Pangilinan J."/>
            <person name="LaButti K."/>
            <person name="Hainaut M."/>
            <person name="Henrissat B."/>
            <person name="Grigoriev I.V."/>
            <person name="Spatafora J.W."/>
            <person name="Aime M.C."/>
        </authorList>
    </citation>
    <scope>NUCLEOTIDE SEQUENCE [LARGE SCALE GENOMIC DNA]</scope>
    <source>
        <strain evidence="9 10">MCA 4186</strain>
    </source>
</reference>
<evidence type="ECO:0000256" key="3">
    <source>
        <dbReference type="PROSITE-ProRule" id="PRU00192"/>
    </source>
</evidence>
<dbReference type="RefSeq" id="XP_025596195.1">
    <property type="nucleotide sequence ID" value="XM_025744366.1"/>
</dbReference>
<dbReference type="Gene3D" id="2.30.30.40">
    <property type="entry name" value="SH3 Domains"/>
    <property type="match status" value="1"/>
</dbReference>
<dbReference type="GO" id="GO:0005829">
    <property type="term" value="C:cytosol"/>
    <property type="evidence" value="ECO:0007669"/>
    <property type="project" value="GOC"/>
</dbReference>
<dbReference type="InterPro" id="IPR011993">
    <property type="entry name" value="PH-like_dom_sf"/>
</dbReference>
<accession>A0A316Z3F8</accession>
<dbReference type="EMBL" id="KZ819302">
    <property type="protein sequence ID" value="PWN95916.1"/>
    <property type="molecule type" value="Genomic_DNA"/>
</dbReference>
<keyword evidence="4" id="KW-0175">Coiled coil</keyword>
<dbReference type="CDD" id="cd00174">
    <property type="entry name" value="SH3"/>
    <property type="match status" value="1"/>
</dbReference>
<evidence type="ECO:0000256" key="5">
    <source>
        <dbReference type="SAM" id="MobiDB-lite"/>
    </source>
</evidence>
<gene>
    <name evidence="9" type="ORF">FA09DRAFT_340851</name>
</gene>
<dbReference type="GeneID" id="37271910"/>
<protein>
    <recommendedName>
        <fullName evidence="11">PH-domain-containing protein</fullName>
    </recommendedName>
</protein>
<dbReference type="SMART" id="SM00326">
    <property type="entry name" value="SH3"/>
    <property type="match status" value="1"/>
</dbReference>
<feature type="region of interest" description="Disordered" evidence="5">
    <location>
        <begin position="543"/>
        <end position="599"/>
    </location>
</feature>
<feature type="coiled-coil region" evidence="4">
    <location>
        <begin position="192"/>
        <end position="227"/>
    </location>
</feature>
<feature type="domain" description="PH" evidence="7">
    <location>
        <begin position="796"/>
        <end position="892"/>
    </location>
</feature>
<name>A0A316Z3F8_9BASI</name>
<evidence type="ECO:0000259" key="7">
    <source>
        <dbReference type="PROSITE" id="PS50003"/>
    </source>
</evidence>
<dbReference type="GO" id="GO:0042147">
    <property type="term" value="P:retrograde transport, endosome to Golgi"/>
    <property type="evidence" value="ECO:0007669"/>
    <property type="project" value="TreeGrafter"/>
</dbReference>
<feature type="region of interest" description="Disordered" evidence="5">
    <location>
        <begin position="326"/>
        <end position="415"/>
    </location>
</feature>
<dbReference type="PROSITE" id="PS50002">
    <property type="entry name" value="SH3"/>
    <property type="match status" value="1"/>
</dbReference>
<dbReference type="OrthoDB" id="73680at2759"/>
<dbReference type="InterPro" id="IPR001660">
    <property type="entry name" value="SAM"/>
</dbReference>
<feature type="compositionally biased region" description="Polar residues" evidence="5">
    <location>
        <begin position="326"/>
        <end position="339"/>
    </location>
</feature>
<feature type="domain" description="SAM" evidence="8">
    <location>
        <begin position="416"/>
        <end position="481"/>
    </location>
</feature>
<dbReference type="Pfam" id="PF00169">
    <property type="entry name" value="PH"/>
    <property type="match status" value="1"/>
</dbReference>
<dbReference type="CDD" id="cd09535">
    <property type="entry name" value="SAM_BOI-like_fungal"/>
    <property type="match status" value="1"/>
</dbReference>
<feature type="compositionally biased region" description="Polar residues" evidence="5">
    <location>
        <begin position="564"/>
        <end position="576"/>
    </location>
</feature>
<evidence type="ECO:0000256" key="1">
    <source>
        <dbReference type="ARBA" id="ARBA00022443"/>
    </source>
</evidence>
<feature type="region of interest" description="Disordered" evidence="5">
    <location>
        <begin position="500"/>
        <end position="521"/>
    </location>
</feature>
<keyword evidence="2" id="KW-0597">Phosphoprotein</keyword>
<dbReference type="SUPFAM" id="SSF50044">
    <property type="entry name" value="SH3-domain"/>
    <property type="match status" value="1"/>
</dbReference>
<evidence type="ECO:0000259" key="8">
    <source>
        <dbReference type="PROSITE" id="PS50105"/>
    </source>
</evidence>
<organism evidence="9 10">
    <name type="scientific">Tilletiopsis washingtonensis</name>
    <dbReference type="NCBI Taxonomy" id="58919"/>
    <lineage>
        <taxon>Eukaryota</taxon>
        <taxon>Fungi</taxon>
        <taxon>Dikarya</taxon>
        <taxon>Basidiomycota</taxon>
        <taxon>Ustilaginomycotina</taxon>
        <taxon>Exobasidiomycetes</taxon>
        <taxon>Entylomatales</taxon>
        <taxon>Entylomatales incertae sedis</taxon>
        <taxon>Tilletiopsis</taxon>
    </lineage>
</organism>
<feature type="compositionally biased region" description="Acidic residues" evidence="5">
    <location>
        <begin position="251"/>
        <end position="260"/>
    </location>
</feature>
<keyword evidence="1 3" id="KW-0728">SH3 domain</keyword>
<dbReference type="SMART" id="SM00233">
    <property type="entry name" value="PH"/>
    <property type="match status" value="1"/>
</dbReference>
<evidence type="ECO:0000313" key="10">
    <source>
        <dbReference type="Proteomes" id="UP000245946"/>
    </source>
</evidence>
<dbReference type="InterPro" id="IPR045188">
    <property type="entry name" value="Boi1/Boi2-like"/>
</dbReference>
<dbReference type="SMART" id="SM00454">
    <property type="entry name" value="SAM"/>
    <property type="match status" value="1"/>
</dbReference>
<proteinExistence type="predicted"/>
<sequence>MADASLSPAPRAAGSAAAATSAADAERLWALHDFDAENPDEVSFRAGEPVIVVERDDAYGDGWWQGTNVNGETGLFPFSYTTFDRALAEQAVAEAAAGASPAGTPGLMGNTMADIDAALADVSDANGAQTARTAAGGTPRRAPSFKSERSADISVGETDENGDVEADLASRAAARAALAVNAQKAADAASAGQKAEDERRRSEAARVFAEEEERQRLMLLAKEAERKRELEQGTLKETPKEEKIAPIEGVEMSDESDSEGSEAAGPTATHAPLFGSLAPKQPDALDPPRSLSPIPSASGHSHTGMGSAAALAAGAAIAGGAAATMNRSRQNSANGVQNRSYDDEASIVSTQPRTSGMTDPTAPGTAATSLAGGAETPKSAFMPQAASSAGLVPSSPAPSNLSGSQRVGPGGDPHEWSVEEVVAWGRAKGWDEGAVVSKFAEHEISGDVLMEMDVNILKEIDITAFGKRFQVANAIKDLKRSLGGESAVSPALAPLPVTPVSASLRPSSPAPSTGNMGPPSVSGGVYGAGAGMLGASSMARVNSYGTHEDAPRTESEVLAGRAVSGTSARSAASFETNGAWPPTSASDGFGGLGAGPAAASSGAALADLDTPITSPQLVSDKKLRKDGPAPAASSPRKRESGGSAGAGDRTSFFGGFAERRARKPAPKVASSSLSPGDEPSSKGTLGRLGLGRLRERSSQASDPQPADALKGKISLPTSSPTYDSMGDTARRNRASGGSNGGGFGGGQGGFGMGHSKQASVGSAGPAAGEWHGPKSGDLRSPGAAPTEGPVMARIRPVDLEGWMKKKGERYNSWKPRYLALKGSDLVLLRDPTAPKIKGYVSMKGYKVIADENTNPGKYGFKILHETEKPHYFSSDDPAMVRAWMKALMKSTIGRDTTLPVISSYNNATISLKEAQRMNPPPRPPSPTSRARAQRATARANKDQLTAKDASVLMGLGQPANLRQGP</sequence>
<dbReference type="InterPro" id="IPR013761">
    <property type="entry name" value="SAM/pointed_sf"/>
</dbReference>
<dbReference type="Proteomes" id="UP000245946">
    <property type="component" value="Unassembled WGS sequence"/>
</dbReference>
<dbReference type="GO" id="GO:0005769">
    <property type="term" value="C:early endosome"/>
    <property type="evidence" value="ECO:0007669"/>
    <property type="project" value="TreeGrafter"/>
</dbReference>
<dbReference type="SUPFAM" id="SSF47769">
    <property type="entry name" value="SAM/Pointed domain"/>
    <property type="match status" value="1"/>
</dbReference>
<dbReference type="PANTHER" id="PTHR22902:SF27">
    <property type="entry name" value="PLECKSTRIN HOMOLOGY DOMAIN-CONTAINING FAMILY A MEMBER 3"/>
    <property type="match status" value="1"/>
</dbReference>
<evidence type="ECO:0000313" key="9">
    <source>
        <dbReference type="EMBL" id="PWN95916.1"/>
    </source>
</evidence>
<feature type="domain" description="SH3" evidence="6">
    <location>
        <begin position="23"/>
        <end position="86"/>
    </location>
</feature>
<dbReference type="SUPFAM" id="SSF50729">
    <property type="entry name" value="PH domain-like"/>
    <property type="match status" value="1"/>
</dbReference>